<accession>A0A2A5CG17</accession>
<dbReference type="Proteomes" id="UP000228987">
    <property type="component" value="Unassembled WGS sequence"/>
</dbReference>
<dbReference type="AlphaFoldDB" id="A0A2A5CG17"/>
<evidence type="ECO:0000313" key="1">
    <source>
        <dbReference type="EMBL" id="PCJ42693.1"/>
    </source>
</evidence>
<name>A0A2A5CG17_9GAMM</name>
<organism evidence="1 2">
    <name type="scientific">SAR86 cluster bacterium</name>
    <dbReference type="NCBI Taxonomy" id="2030880"/>
    <lineage>
        <taxon>Bacteria</taxon>
        <taxon>Pseudomonadati</taxon>
        <taxon>Pseudomonadota</taxon>
        <taxon>Gammaproteobacteria</taxon>
        <taxon>SAR86 cluster</taxon>
    </lineage>
</organism>
<dbReference type="EMBL" id="NVWI01000002">
    <property type="protein sequence ID" value="PCJ42693.1"/>
    <property type="molecule type" value="Genomic_DNA"/>
</dbReference>
<proteinExistence type="predicted"/>
<comment type="caution">
    <text evidence="1">The sequence shown here is derived from an EMBL/GenBank/DDBJ whole genome shotgun (WGS) entry which is preliminary data.</text>
</comment>
<reference evidence="2" key="1">
    <citation type="submission" date="2017-08" db="EMBL/GenBank/DDBJ databases">
        <title>A dynamic microbial community with high functional redundancy inhabits the cold, oxic subseafloor aquifer.</title>
        <authorList>
            <person name="Tully B.J."/>
            <person name="Wheat C.G."/>
            <person name="Glazer B.T."/>
            <person name="Huber J.A."/>
        </authorList>
    </citation>
    <scope>NUCLEOTIDE SEQUENCE [LARGE SCALE GENOMIC DNA]</scope>
</reference>
<evidence type="ECO:0000313" key="2">
    <source>
        <dbReference type="Proteomes" id="UP000228987"/>
    </source>
</evidence>
<protein>
    <submittedName>
        <fullName evidence="1">Uncharacterized protein</fullName>
    </submittedName>
</protein>
<sequence>MKDSDDKILQDYLKGNDEVSATYQSLQDEKSSVALDEFILRAARDAVTDKPIKQKRIPAQAYSVAASICVAVLAGALFLNNESELTRNEIEAFTIPVLDMPVSEMLSADDAVAALQSDTDANINTGAVAEALDLNANRIALPAPQFQIEVAESLEETATGAAFSTNDNMVEAETAMRRVEEVIVTAEVRETEELEARSSEELLELVETADLSQAIQFPGYRQNTNTWLAEIQRLTQAGNAMELAEERRLFAQNYPNIDIDSALIEL</sequence>
<gene>
    <name evidence="1" type="ORF">COA71_04090</name>
</gene>